<accession>A0ABP6QN33</accession>
<organism evidence="2 3">
    <name type="scientific">Actinocorallia longicatena</name>
    <dbReference type="NCBI Taxonomy" id="111803"/>
    <lineage>
        <taxon>Bacteria</taxon>
        <taxon>Bacillati</taxon>
        <taxon>Actinomycetota</taxon>
        <taxon>Actinomycetes</taxon>
        <taxon>Streptosporangiales</taxon>
        <taxon>Thermomonosporaceae</taxon>
        <taxon>Actinocorallia</taxon>
    </lineage>
</organism>
<gene>
    <name evidence="2" type="ORF">GCM10010468_77280</name>
</gene>
<reference evidence="3" key="1">
    <citation type="journal article" date="2019" name="Int. J. Syst. Evol. Microbiol.">
        <title>The Global Catalogue of Microorganisms (GCM) 10K type strain sequencing project: providing services to taxonomists for standard genome sequencing and annotation.</title>
        <authorList>
            <consortium name="The Broad Institute Genomics Platform"/>
            <consortium name="The Broad Institute Genome Sequencing Center for Infectious Disease"/>
            <person name="Wu L."/>
            <person name="Ma J."/>
        </authorList>
    </citation>
    <scope>NUCLEOTIDE SEQUENCE [LARGE SCALE GENOMIC DNA]</scope>
    <source>
        <strain evidence="3">JCM 9377</strain>
    </source>
</reference>
<dbReference type="InterPro" id="IPR013830">
    <property type="entry name" value="SGNH_hydro"/>
</dbReference>
<dbReference type="SUPFAM" id="SSF52266">
    <property type="entry name" value="SGNH hydrolase"/>
    <property type="match status" value="1"/>
</dbReference>
<feature type="domain" description="SGNH hydrolase-type esterase" evidence="1">
    <location>
        <begin position="57"/>
        <end position="304"/>
    </location>
</feature>
<dbReference type="Pfam" id="PF13472">
    <property type="entry name" value="Lipase_GDSL_2"/>
    <property type="match status" value="1"/>
</dbReference>
<keyword evidence="3" id="KW-1185">Reference proteome</keyword>
<dbReference type="PANTHER" id="PTHR37981">
    <property type="entry name" value="LIPASE 2"/>
    <property type="match status" value="1"/>
</dbReference>
<dbReference type="Gene3D" id="3.40.50.1110">
    <property type="entry name" value="SGNH hydrolase"/>
    <property type="match status" value="1"/>
</dbReference>
<dbReference type="EMBL" id="BAAAUV010000041">
    <property type="protein sequence ID" value="GAA3240526.1"/>
    <property type="molecule type" value="Genomic_DNA"/>
</dbReference>
<sequence>MIAAIVVVTVPLLASGGVRCRTFDVDCPRTASAVPEPGRTRIRLTAEEAAVQGSYAALGDSYSSGEGAYVLAADLDPRNRCHRTSQSYVHTVERTFVFPGGTRFWACSGARVEHLLKGKAGEPPQIDRADAGTSLVTLSIGGNDLGFTRVLAGCIVRLPWSPSCEHQDVELAARKPALRVALTGVVARLVERAPKARIILLGYPRLFAEERGESLDNLSITDQRWLNSKGSELNELIREVAQRADEGIVAAGGAGSVEFIDLYSAFTGHEVGSGVPFVNGLDVDLKALKVEIRSYHPTAVGYAALAENVVRQIRRGPDRDLNQWK</sequence>
<dbReference type="CDD" id="cd01823">
    <property type="entry name" value="SEST_like"/>
    <property type="match status" value="1"/>
</dbReference>
<dbReference type="InterPro" id="IPR037460">
    <property type="entry name" value="SEST-like"/>
</dbReference>
<dbReference type="GO" id="GO:0016787">
    <property type="term" value="F:hydrolase activity"/>
    <property type="evidence" value="ECO:0007669"/>
    <property type="project" value="UniProtKB-KW"/>
</dbReference>
<comment type="caution">
    <text evidence="2">The sequence shown here is derived from an EMBL/GenBank/DDBJ whole genome shotgun (WGS) entry which is preliminary data.</text>
</comment>
<name>A0ABP6QN33_9ACTN</name>
<dbReference type="InterPro" id="IPR036514">
    <property type="entry name" value="SGNH_hydro_sf"/>
</dbReference>
<evidence type="ECO:0000313" key="3">
    <source>
        <dbReference type="Proteomes" id="UP001501237"/>
    </source>
</evidence>
<dbReference type="Proteomes" id="UP001501237">
    <property type="component" value="Unassembled WGS sequence"/>
</dbReference>
<evidence type="ECO:0000259" key="1">
    <source>
        <dbReference type="Pfam" id="PF13472"/>
    </source>
</evidence>
<evidence type="ECO:0000313" key="2">
    <source>
        <dbReference type="EMBL" id="GAA3240526.1"/>
    </source>
</evidence>
<proteinExistence type="predicted"/>
<dbReference type="PANTHER" id="PTHR37981:SF1">
    <property type="entry name" value="SGNH HYDROLASE-TYPE ESTERASE DOMAIN-CONTAINING PROTEIN"/>
    <property type="match status" value="1"/>
</dbReference>
<protein>
    <submittedName>
        <fullName evidence="2">SGNH/GDSL hydrolase family protein</fullName>
    </submittedName>
</protein>
<keyword evidence="2" id="KW-0378">Hydrolase</keyword>